<feature type="region of interest" description="Disordered" evidence="1">
    <location>
        <begin position="1"/>
        <end position="53"/>
    </location>
</feature>
<evidence type="ECO:0000313" key="2">
    <source>
        <dbReference type="EMBL" id="EGW32860.1"/>
    </source>
</evidence>
<dbReference type="EMBL" id="GL996501">
    <property type="protein sequence ID" value="EGW32860.1"/>
    <property type="molecule type" value="Genomic_DNA"/>
</dbReference>
<proteinExistence type="predicted"/>
<gene>
    <name evidence="2" type="ORF">SPAPADRAFT_60201</name>
</gene>
<feature type="compositionally biased region" description="Low complexity" evidence="1">
    <location>
        <begin position="7"/>
        <end position="16"/>
    </location>
</feature>
<dbReference type="HOGENOM" id="CLU_2711799_0_0_1"/>
<dbReference type="RefSeq" id="XP_007374375.1">
    <property type="nucleotide sequence ID" value="XM_007374313.1"/>
</dbReference>
<protein>
    <submittedName>
        <fullName evidence="2">Uncharacterized protein</fullName>
    </submittedName>
</protein>
<sequence length="73" mass="7939">MILVNRNTSASTNTTTMDGPTTKITNSNPQTPVSSDNHNTTTTTTANDHDKKPKFNISTFFKKIPNINIASSI</sequence>
<dbReference type="KEGG" id="spaa:SPAPADRAFT_60201"/>
<name>G3AK49_SPAPN</name>
<feature type="compositionally biased region" description="Polar residues" evidence="1">
    <location>
        <begin position="17"/>
        <end position="39"/>
    </location>
</feature>
<evidence type="ECO:0000256" key="1">
    <source>
        <dbReference type="SAM" id="MobiDB-lite"/>
    </source>
</evidence>
<dbReference type="GeneID" id="18873271"/>
<dbReference type="InParanoid" id="G3AK49"/>
<reference evidence="2 3" key="1">
    <citation type="journal article" date="2011" name="Proc. Natl. Acad. Sci. U.S.A.">
        <title>Comparative genomics of xylose-fermenting fungi for enhanced biofuel production.</title>
        <authorList>
            <person name="Wohlbach D.J."/>
            <person name="Kuo A."/>
            <person name="Sato T.K."/>
            <person name="Potts K.M."/>
            <person name="Salamov A.A."/>
            <person name="LaButti K.M."/>
            <person name="Sun H."/>
            <person name="Clum A."/>
            <person name="Pangilinan J.L."/>
            <person name="Lindquist E.A."/>
            <person name="Lucas S."/>
            <person name="Lapidus A."/>
            <person name="Jin M."/>
            <person name="Gunawan C."/>
            <person name="Balan V."/>
            <person name="Dale B.E."/>
            <person name="Jeffries T.W."/>
            <person name="Zinkel R."/>
            <person name="Barry K.W."/>
            <person name="Grigoriev I.V."/>
            <person name="Gasch A.P."/>
        </authorList>
    </citation>
    <scope>NUCLEOTIDE SEQUENCE [LARGE SCALE GENOMIC DNA]</scope>
    <source>
        <strain evidence="3">NRRL Y-27907 / 11-Y1</strain>
    </source>
</reference>
<feature type="non-terminal residue" evidence="2">
    <location>
        <position position="73"/>
    </location>
</feature>
<dbReference type="Proteomes" id="UP000000709">
    <property type="component" value="Unassembled WGS sequence"/>
</dbReference>
<dbReference type="AlphaFoldDB" id="G3AK49"/>
<evidence type="ECO:0000313" key="3">
    <source>
        <dbReference type="Proteomes" id="UP000000709"/>
    </source>
</evidence>
<keyword evidence="3" id="KW-1185">Reference proteome</keyword>
<organism evidence="3">
    <name type="scientific">Spathaspora passalidarum (strain NRRL Y-27907 / 11-Y1)</name>
    <dbReference type="NCBI Taxonomy" id="619300"/>
    <lineage>
        <taxon>Eukaryota</taxon>
        <taxon>Fungi</taxon>
        <taxon>Dikarya</taxon>
        <taxon>Ascomycota</taxon>
        <taxon>Saccharomycotina</taxon>
        <taxon>Pichiomycetes</taxon>
        <taxon>Debaryomycetaceae</taxon>
        <taxon>Spathaspora</taxon>
    </lineage>
</organism>
<accession>G3AK49</accession>